<dbReference type="Proteomes" id="UP001237642">
    <property type="component" value="Unassembled WGS sequence"/>
</dbReference>
<name>A0AAD8MLP0_9APIA</name>
<evidence type="ECO:0000256" key="2">
    <source>
        <dbReference type="ARBA" id="ARBA00022614"/>
    </source>
</evidence>
<evidence type="ECO:0000313" key="9">
    <source>
        <dbReference type="Proteomes" id="UP001237642"/>
    </source>
</evidence>
<dbReference type="FunFam" id="3.80.10.10:FF:000041">
    <property type="entry name" value="LRR receptor-like serine/threonine-protein kinase ERECTA"/>
    <property type="match status" value="1"/>
</dbReference>
<dbReference type="PANTHER" id="PTHR48060:SF21">
    <property type="entry name" value="L DOMAIN-LIKE PROTEIN"/>
    <property type="match status" value="1"/>
</dbReference>
<keyword evidence="3" id="KW-0732">Signal</keyword>
<comment type="subcellular location">
    <subcellularLocation>
        <location evidence="1">Membrane</location>
    </subcellularLocation>
</comment>
<dbReference type="Pfam" id="PF00560">
    <property type="entry name" value="LRR_1"/>
    <property type="match status" value="3"/>
</dbReference>
<dbReference type="InterPro" id="IPR001611">
    <property type="entry name" value="Leu-rich_rpt"/>
</dbReference>
<dbReference type="InterPro" id="IPR013210">
    <property type="entry name" value="LRR_N_plant-typ"/>
</dbReference>
<organism evidence="8 9">
    <name type="scientific">Heracleum sosnowskyi</name>
    <dbReference type="NCBI Taxonomy" id="360622"/>
    <lineage>
        <taxon>Eukaryota</taxon>
        <taxon>Viridiplantae</taxon>
        <taxon>Streptophyta</taxon>
        <taxon>Embryophyta</taxon>
        <taxon>Tracheophyta</taxon>
        <taxon>Spermatophyta</taxon>
        <taxon>Magnoliopsida</taxon>
        <taxon>eudicotyledons</taxon>
        <taxon>Gunneridae</taxon>
        <taxon>Pentapetalae</taxon>
        <taxon>asterids</taxon>
        <taxon>campanulids</taxon>
        <taxon>Apiales</taxon>
        <taxon>Apiaceae</taxon>
        <taxon>Apioideae</taxon>
        <taxon>apioid superclade</taxon>
        <taxon>Tordylieae</taxon>
        <taxon>Tordyliinae</taxon>
        <taxon>Heracleum</taxon>
    </lineage>
</organism>
<feature type="domain" description="Leucine-rich repeat-containing N-terminal plant-type" evidence="7">
    <location>
        <begin position="73"/>
        <end position="111"/>
    </location>
</feature>
<dbReference type="SUPFAM" id="SSF52058">
    <property type="entry name" value="L domain-like"/>
    <property type="match status" value="1"/>
</dbReference>
<evidence type="ECO:0000313" key="8">
    <source>
        <dbReference type="EMBL" id="KAK1377941.1"/>
    </source>
</evidence>
<dbReference type="AlphaFoldDB" id="A0AAD8MLP0"/>
<evidence type="ECO:0000256" key="6">
    <source>
        <dbReference type="ARBA" id="ARBA00023180"/>
    </source>
</evidence>
<keyword evidence="2" id="KW-0433">Leucine-rich repeat</keyword>
<dbReference type="InterPro" id="IPR053211">
    <property type="entry name" value="DNA_repair-toleration"/>
</dbReference>
<dbReference type="PANTHER" id="PTHR48060">
    <property type="entry name" value="DNA DAMAGE-REPAIR/TOLERATION PROTEIN DRT100"/>
    <property type="match status" value="1"/>
</dbReference>
<dbReference type="EMBL" id="JAUIZM010000006">
    <property type="protein sequence ID" value="KAK1377941.1"/>
    <property type="molecule type" value="Genomic_DNA"/>
</dbReference>
<dbReference type="InterPro" id="IPR032675">
    <property type="entry name" value="LRR_dom_sf"/>
</dbReference>
<protein>
    <recommendedName>
        <fullName evidence="7">Leucine-rich repeat-containing N-terminal plant-type domain-containing protein</fullName>
    </recommendedName>
</protein>
<reference evidence="8" key="1">
    <citation type="submission" date="2023-02" db="EMBL/GenBank/DDBJ databases">
        <title>Genome of toxic invasive species Heracleum sosnowskyi carries increased number of genes despite the absence of recent whole-genome duplications.</title>
        <authorList>
            <person name="Schelkunov M."/>
            <person name="Shtratnikova V."/>
            <person name="Makarenko M."/>
            <person name="Klepikova A."/>
            <person name="Omelchenko D."/>
            <person name="Novikova G."/>
            <person name="Obukhova E."/>
            <person name="Bogdanov V."/>
            <person name="Penin A."/>
            <person name="Logacheva M."/>
        </authorList>
    </citation>
    <scope>NUCLEOTIDE SEQUENCE</scope>
    <source>
        <strain evidence="8">Hsosn_3</strain>
        <tissue evidence="8">Leaf</tissue>
    </source>
</reference>
<comment type="caution">
    <text evidence="8">The sequence shown here is derived from an EMBL/GenBank/DDBJ whole genome shotgun (WGS) entry which is preliminary data.</text>
</comment>
<dbReference type="Gene3D" id="3.80.10.10">
    <property type="entry name" value="Ribonuclease Inhibitor"/>
    <property type="match status" value="2"/>
</dbReference>
<keyword evidence="5" id="KW-0472">Membrane</keyword>
<dbReference type="GO" id="GO:0016020">
    <property type="term" value="C:membrane"/>
    <property type="evidence" value="ECO:0007669"/>
    <property type="project" value="UniProtKB-SubCell"/>
</dbReference>
<keyword evidence="4" id="KW-0677">Repeat</keyword>
<evidence type="ECO:0000256" key="5">
    <source>
        <dbReference type="ARBA" id="ARBA00023136"/>
    </source>
</evidence>
<accession>A0AAD8MLP0</accession>
<proteinExistence type="predicted"/>
<evidence type="ECO:0000256" key="3">
    <source>
        <dbReference type="ARBA" id="ARBA00022729"/>
    </source>
</evidence>
<sequence length="214" mass="23804">MSFTQPYLLAYVNLIKSMHILSTAVQQMQGLDSHKRKYPKMRAVGIKKHFLSLFLISLALIIPESTVAFSGNETDLQALLSFKYQIVDDPLGVLESWNNSIHVCLWYGITCGRLHKRVTSLKPFISTSGRLKLLNLGQNALEGSIPETLGQIDKLVVLELFSNKLSGSIPSDFGLTLPNLQKIQLSNNRFTGSIPVSLSNASKLQVIDLQFNPF</sequence>
<dbReference type="Pfam" id="PF08263">
    <property type="entry name" value="LRRNT_2"/>
    <property type="match status" value="1"/>
</dbReference>
<evidence type="ECO:0000256" key="1">
    <source>
        <dbReference type="ARBA" id="ARBA00004370"/>
    </source>
</evidence>
<gene>
    <name evidence="8" type="ORF">POM88_024685</name>
</gene>
<evidence type="ECO:0000259" key="7">
    <source>
        <dbReference type="Pfam" id="PF08263"/>
    </source>
</evidence>
<keyword evidence="9" id="KW-1185">Reference proteome</keyword>
<reference evidence="8" key="2">
    <citation type="submission" date="2023-05" db="EMBL/GenBank/DDBJ databases">
        <authorList>
            <person name="Schelkunov M.I."/>
        </authorList>
    </citation>
    <scope>NUCLEOTIDE SEQUENCE</scope>
    <source>
        <strain evidence="8">Hsosn_3</strain>
        <tissue evidence="8">Leaf</tissue>
    </source>
</reference>
<evidence type="ECO:0000256" key="4">
    <source>
        <dbReference type="ARBA" id="ARBA00022737"/>
    </source>
</evidence>
<keyword evidence="6" id="KW-0325">Glycoprotein</keyword>